<proteinExistence type="predicted"/>
<dbReference type="EMBL" id="CADEHS020000518">
    <property type="protein sequence ID" value="CAG9953041.1"/>
    <property type="molecule type" value="Genomic_DNA"/>
</dbReference>
<keyword evidence="2" id="KW-1185">Reference proteome</keyword>
<comment type="caution">
    <text evidence="1">The sequence shown here is derived from an EMBL/GenBank/DDBJ whole genome shotgun (WGS) entry which is preliminary data.</text>
</comment>
<organism evidence="1 2">
    <name type="scientific">Clonostachys rosea f. rosea IK726</name>
    <dbReference type="NCBI Taxonomy" id="1349383"/>
    <lineage>
        <taxon>Eukaryota</taxon>
        <taxon>Fungi</taxon>
        <taxon>Dikarya</taxon>
        <taxon>Ascomycota</taxon>
        <taxon>Pezizomycotina</taxon>
        <taxon>Sordariomycetes</taxon>
        <taxon>Hypocreomycetidae</taxon>
        <taxon>Hypocreales</taxon>
        <taxon>Bionectriaceae</taxon>
        <taxon>Clonostachys</taxon>
    </lineage>
</organism>
<reference evidence="1" key="1">
    <citation type="submission" date="2020-04" db="EMBL/GenBank/DDBJ databases">
        <authorList>
            <person name="Broberg M."/>
        </authorList>
    </citation>
    <scope>NUCLEOTIDE SEQUENCE</scope>
</reference>
<name>A0ACA9UI16_BIOOC</name>
<sequence length="947" mass="106099">MASRAVAMAPDPSTNAQSVVDTPRAESILCSLWADAVAGYRGILTPEQFDQVNQIGTPEKLANPLLQQLKFFTGSLSIFVSSHPEVAALIWGSIHVLLQSPRSANIPRQLTWVVNILGISFAWKKKNQQFQQNFNQYLENIRAHTQWIDIEANLFLHSLTQQITTTGKEEILSRIAAMAAPPEPPASTPSDKWYRIIPLLENPSFYGRDSELKEMGSKLLSLDQDTPTVFSIVGEGGVGKTQLALKFVYRHLSDFKAIFWICAETTLKLCQGFEEIAAEISLTQFGPKGNNLEVVMQGVKKWLRNYAEHTYLLVFDNVDTIQAVSQYLPSGGRGSVIFTTRNQNIIHSPISASLHLKCFDLDEGREFLLSNILPSAKDPDHDKNKLEAELICKACGGLPLALSQLTRLISTASISLSRAKDRFGTPQIFVDAGSDLNRISQPDFYHQVGLPFLWDESLQSLNASCADIMRRLAYLDADEIPEELVRSVSKRRHQDQGRAHQDLSESLDRHIVTLLDTSLITRTTKGNVISIHRLLQETIRRRMDPEQSVEIFQSVLDAVDEAFPDYDNSDRLVNAWPKCKEMIPHVAKLSDLFSTSGLTKKASLLKLGELFERAAWYLQERGARSEAYKLLTDAMQAAESGLKNIKTYHIPGSWSTGSGASLDSVSTSEFKELASAITNSLGTIELNRGNFDKAYQLFNEAVFRRESMGIVDRETIYMKRNAGIALLSANRIEEALDGLQGSLDLLEEQMAASDDPTKFRDDLAFIYGSLSFAFKGMNQLDQAWDAAIKSTELLRQTYDAVSPRMGDCYTTLGNIRLHQEKFDEAETLLQQALAIRLETCGQHEETALSMHNYARLLNRRGKNEDAIDMAKRGISLLEKLPDAECILARSLYYLSMYQTSDSATNDRIEIEKKAFDLYRGHSPARKRKSMAALTAQDFDNLIIAYHR</sequence>
<evidence type="ECO:0000313" key="1">
    <source>
        <dbReference type="EMBL" id="CAG9953041.1"/>
    </source>
</evidence>
<evidence type="ECO:0000313" key="2">
    <source>
        <dbReference type="Proteomes" id="UP000836387"/>
    </source>
</evidence>
<protein>
    <submittedName>
        <fullName evidence="1">Uncharacterized protein</fullName>
    </submittedName>
</protein>
<dbReference type="Proteomes" id="UP000836387">
    <property type="component" value="Unassembled WGS sequence"/>
</dbReference>
<reference evidence="1" key="2">
    <citation type="submission" date="2021-10" db="EMBL/GenBank/DDBJ databases">
        <authorList>
            <person name="Piombo E."/>
        </authorList>
    </citation>
    <scope>NUCLEOTIDE SEQUENCE</scope>
</reference>
<accession>A0ACA9UI16</accession>
<gene>
    <name evidence="1" type="ORF">CRV2_00014199</name>
</gene>